<keyword evidence="3" id="KW-1185">Reference proteome</keyword>
<feature type="compositionally biased region" description="Polar residues" evidence="1">
    <location>
        <begin position="11"/>
        <end position="23"/>
    </location>
</feature>
<evidence type="ECO:0000256" key="1">
    <source>
        <dbReference type="SAM" id="MobiDB-lite"/>
    </source>
</evidence>
<gene>
    <name evidence="2" type="ORF">PCON_04933</name>
</gene>
<evidence type="ECO:0000313" key="2">
    <source>
        <dbReference type="EMBL" id="CCX05346.1"/>
    </source>
</evidence>
<accession>U4KW84</accession>
<name>U4KW84_PYROM</name>
<proteinExistence type="predicted"/>
<reference evidence="2 3" key="1">
    <citation type="journal article" date="2013" name="PLoS Genet.">
        <title>The genome and development-dependent transcriptomes of Pyronema confluens: a window into fungal evolution.</title>
        <authorList>
            <person name="Traeger S."/>
            <person name="Altegoer F."/>
            <person name="Freitag M."/>
            <person name="Gabaldon T."/>
            <person name="Kempken F."/>
            <person name="Kumar A."/>
            <person name="Marcet-Houben M."/>
            <person name="Poggeler S."/>
            <person name="Stajich J.E."/>
            <person name="Nowrousian M."/>
        </authorList>
    </citation>
    <scope>NUCLEOTIDE SEQUENCE [LARGE SCALE GENOMIC DNA]</scope>
    <source>
        <strain evidence="3">CBS 100304</strain>
        <tissue evidence="2">Vegetative mycelium</tissue>
    </source>
</reference>
<evidence type="ECO:0000313" key="3">
    <source>
        <dbReference type="Proteomes" id="UP000018144"/>
    </source>
</evidence>
<feature type="region of interest" description="Disordered" evidence="1">
    <location>
        <begin position="1"/>
        <end position="23"/>
    </location>
</feature>
<dbReference type="Proteomes" id="UP000018144">
    <property type="component" value="Unassembled WGS sequence"/>
</dbReference>
<sequence>MEIQIHVPMQRYSTSTSTRPQLR</sequence>
<protein>
    <submittedName>
        <fullName evidence="2">Uncharacterized protein</fullName>
    </submittedName>
</protein>
<dbReference type="AlphaFoldDB" id="U4KW84"/>
<organism evidence="2 3">
    <name type="scientific">Pyronema omphalodes (strain CBS 100304)</name>
    <name type="common">Pyronema confluens</name>
    <dbReference type="NCBI Taxonomy" id="1076935"/>
    <lineage>
        <taxon>Eukaryota</taxon>
        <taxon>Fungi</taxon>
        <taxon>Dikarya</taxon>
        <taxon>Ascomycota</taxon>
        <taxon>Pezizomycotina</taxon>
        <taxon>Pezizomycetes</taxon>
        <taxon>Pezizales</taxon>
        <taxon>Pyronemataceae</taxon>
        <taxon>Pyronema</taxon>
    </lineage>
</organism>
<dbReference type="EMBL" id="HF935249">
    <property type="protein sequence ID" value="CCX05346.1"/>
    <property type="molecule type" value="Genomic_DNA"/>
</dbReference>